<evidence type="ECO:0000313" key="3">
    <source>
        <dbReference type="RefSeq" id="XP_012937289.1"/>
    </source>
</evidence>
<proteinExistence type="predicted"/>
<protein>
    <submittedName>
        <fullName evidence="3">Uncharacterized protein LOC106011611</fullName>
    </submittedName>
</protein>
<keyword evidence="2" id="KW-1185">Reference proteome</keyword>
<dbReference type="GeneID" id="106011611"/>
<feature type="transmembrane region" description="Helical" evidence="1">
    <location>
        <begin position="7"/>
        <end position="25"/>
    </location>
</feature>
<dbReference type="Pfam" id="PF09612">
    <property type="entry name" value="HtrL_YibB"/>
    <property type="match status" value="1"/>
</dbReference>
<dbReference type="InterPro" id="IPR011735">
    <property type="entry name" value="WlaTC/HtrL_glycosyltransf"/>
</dbReference>
<organism evidence="2 3">
    <name type="scientific">Aplysia californica</name>
    <name type="common">California sea hare</name>
    <dbReference type="NCBI Taxonomy" id="6500"/>
    <lineage>
        <taxon>Eukaryota</taxon>
        <taxon>Metazoa</taxon>
        <taxon>Spiralia</taxon>
        <taxon>Lophotrochozoa</taxon>
        <taxon>Mollusca</taxon>
        <taxon>Gastropoda</taxon>
        <taxon>Heterobranchia</taxon>
        <taxon>Euthyneura</taxon>
        <taxon>Tectipleura</taxon>
        <taxon>Aplysiida</taxon>
        <taxon>Aplysioidea</taxon>
        <taxon>Aplysiidae</taxon>
        <taxon>Aplysia</taxon>
    </lineage>
</organism>
<sequence>MAPKKRWEMFIAILGCSTFVLFMTYKVSFNWYDEYKVLQEERHWSGFGPEQGNYSFTVVTGLFDIGRGRWMTSWRTYNDYLGYLLQILKLDVNLIVFIEKKGVPFVERNRRGREGRTRIYEMDIMDLEYFPLLKDITNIMQSQQFQVRELVRVM</sequence>
<keyword evidence="1" id="KW-0812">Transmembrane</keyword>
<dbReference type="Proteomes" id="UP000694888">
    <property type="component" value="Unplaced"/>
</dbReference>
<reference evidence="3" key="1">
    <citation type="submission" date="2025-08" db="UniProtKB">
        <authorList>
            <consortium name="RefSeq"/>
        </authorList>
    </citation>
    <scope>IDENTIFICATION</scope>
</reference>
<evidence type="ECO:0000256" key="1">
    <source>
        <dbReference type="SAM" id="Phobius"/>
    </source>
</evidence>
<keyword evidence="1" id="KW-1133">Transmembrane helix</keyword>
<name>A0ABM0ZYQ3_APLCA</name>
<accession>A0ABM0ZYQ3</accession>
<gene>
    <name evidence="3" type="primary">LOC106011611</name>
</gene>
<keyword evidence="1" id="KW-0472">Membrane</keyword>
<dbReference type="RefSeq" id="XP_012937289.1">
    <property type="nucleotide sequence ID" value="XM_013081835.2"/>
</dbReference>
<evidence type="ECO:0000313" key="2">
    <source>
        <dbReference type="Proteomes" id="UP000694888"/>
    </source>
</evidence>